<evidence type="ECO:0000313" key="3">
    <source>
        <dbReference type="EMBL" id="RQM13153.1"/>
    </source>
</evidence>
<protein>
    <submittedName>
        <fullName evidence="2">Uncharacterized protein</fullName>
    </submittedName>
</protein>
<feature type="region of interest" description="Disordered" evidence="1">
    <location>
        <begin position="1050"/>
        <end position="1102"/>
    </location>
</feature>
<feature type="compositionally biased region" description="Polar residues" evidence="1">
    <location>
        <begin position="1080"/>
        <end position="1094"/>
    </location>
</feature>
<evidence type="ECO:0000313" key="2">
    <source>
        <dbReference type="EMBL" id="RMX63636.1"/>
    </source>
</evidence>
<feature type="compositionally biased region" description="Low complexity" evidence="1">
    <location>
        <begin position="361"/>
        <end position="371"/>
    </location>
</feature>
<feature type="region of interest" description="Disordered" evidence="1">
    <location>
        <begin position="779"/>
        <end position="806"/>
    </location>
</feature>
<dbReference type="EMBL" id="QKXF01000282">
    <property type="protein sequence ID" value="RQM13153.1"/>
    <property type="molecule type" value="Genomic_DNA"/>
</dbReference>
<feature type="region of interest" description="Disordered" evidence="1">
    <location>
        <begin position="1425"/>
        <end position="1445"/>
    </location>
</feature>
<accession>A0A3M6VDX3</accession>
<sequence length="1461" mass="158023">MRWYCVHPNLPLQAELRIRVAPDSSAPERGRISHGRAVATGSLVVHASGNDDDTTTDSWLQVAYLDAVSGEMKEGFMMAALPNGMSLVTPWETTDYRGCCEVMDPVTLMFDGPQDAAQSLGAVQSVEFLYCIMEESKTRIRIFHPKLESVWINKESLEVVCTRLEHEECSTPHAFYEMNDKLPEEAQIAVRENPSKEAHVVGLLSRDETLEVTMRSGNWLQIVGGSLDKAWIIFRTDAMELLQKARDVCSSNCRMIQRDVKDMVDVRNADNQAFCADIHTANSYLVKKQGSTTIVSQVDHERDATLEVVDIGEMGNEHATVTEDDFSGMTVNVDTAEHSQAWEDRPFCPAQPVAVDDDSATDTTASRTDATNDVGNTSALGSALDTNAKFVEPARAVQASDDHPIHSESFTHGEADAGADAVDDAVDDVAAAKNVGVHLNDTNMENEQIGYTRRIKPARAISNEVGNNDSSIASNSSDMASSKKNNMKKTENVELDQTVASQGDHPTRLLFKAPDAVGEPVTNAVHSKATMIITDANDSSAVGADLSWDNRPIRPARKGPAASSCSVGTGTFAISEERDTFTDPGSLSWDGSLRITAKSNDEIGNIIDATAFSSADIVRYNIAKETAELVQNVKSWDNLSIRPVHLNCDGVPVGNEDMTTGNGAINYAAVASCDDTCATGKKFELWGGRSINPARAQFEKVDTNISSTAHVDKSSPAIRFNAKDSAVEDLGPVHNKQPGNPDRPVQPAQTVFDRTVGNVDIVDSSETCVNLHVANCKKEAARPSPRSDTPADCSLPTIPNEADDESVNSGCDNLCFRHTYVGYDKIDCNDDTDSLAGEKETKSNVVEPSPGDQRSIWLEQTMRDAPPDGDVKRKRIGAAIIDANFANVPSANENKKELEEGNHRRNSAALKDCFTTGGAGSAAVTENVLAAAISEGDNTLAEKIDFINVRPTVMDEVEEVTRVQTATSQDYPSALDGKVIVFSGAGIETVQDRDNLQSMTRLNVFERRYAESETTSGSENDEIALLGGLEDVFDPVDEWLSAMQEEDNEGFRNGYSKTLPGAIRKTETSRSRGNAINGEQGEQSDSSKESNSACHSAEEKTQTKVAVQPAGISLLQAFGIRKYCKHKQNLIISADELSLAMYEASQDNSDLIFQALVGDDPLSDDWFYDVSLHNFQADKHLSSKDVDLQSTAPRLTFDLIMSGASPEDILAAEQSDDDCGDFDLVNFFKYPVPRRKVIGPSRPPAPFGRVTSAPAGIDTKTAGATLRSKAEAIEMRSRAEALGASYASRQSCLPSYRMSTETSQEPDITAVTYSKTALSKQCISQRKIPTPRSRLRRNSVMNPVAISKSPSSLVRLRPVMQPLHGASPGSSADSASSNLVPPLEALAASICATSTSSLAPPSQFFFQRQGFVSTPSSLKALSARGLAKNSITSSKPTEVSGLSAPRKSFGFRHPLGLTRKT</sequence>
<evidence type="ECO:0000313" key="5">
    <source>
        <dbReference type="Proteomes" id="UP000286097"/>
    </source>
</evidence>
<evidence type="ECO:0000313" key="4">
    <source>
        <dbReference type="Proteomes" id="UP000282087"/>
    </source>
</evidence>
<dbReference type="OrthoDB" id="79921at2759"/>
<dbReference type="Proteomes" id="UP000286097">
    <property type="component" value="Unassembled WGS sequence"/>
</dbReference>
<dbReference type="Proteomes" id="UP000282087">
    <property type="component" value="Unassembled WGS sequence"/>
</dbReference>
<dbReference type="VEuPathDB" id="FungiDB:DD237_006600"/>
<keyword evidence="4" id="KW-1185">Reference proteome</keyword>
<comment type="caution">
    <text evidence="2">The sequence shown here is derived from an EMBL/GenBank/DDBJ whole genome shotgun (WGS) entry which is preliminary data.</text>
</comment>
<proteinExistence type="predicted"/>
<name>A0A3M6VDX3_9STRA</name>
<evidence type="ECO:0000256" key="1">
    <source>
        <dbReference type="SAM" id="MobiDB-lite"/>
    </source>
</evidence>
<reference evidence="4 5" key="1">
    <citation type="submission" date="2018-06" db="EMBL/GenBank/DDBJ databases">
        <title>Comparative genomics of downy mildews reveals potential adaptations to biotrophy.</title>
        <authorList>
            <person name="Fletcher K."/>
            <person name="Klosterman S.J."/>
            <person name="Derevnina L."/>
            <person name="Martin F."/>
            <person name="Koike S."/>
            <person name="Reyes Chin-Wo S."/>
            <person name="Mou B."/>
            <person name="Michelmore R."/>
        </authorList>
    </citation>
    <scope>NUCLEOTIDE SEQUENCE [LARGE SCALE GENOMIC DNA]</scope>
    <source>
        <strain evidence="3 5">R13</strain>
        <strain evidence="2 4">R14</strain>
    </source>
</reference>
<gene>
    <name evidence="3" type="ORF">DD237_006600</name>
    <name evidence="2" type="ORF">DD238_006289</name>
</gene>
<organism evidence="2 4">
    <name type="scientific">Peronospora effusa</name>
    <dbReference type="NCBI Taxonomy" id="542832"/>
    <lineage>
        <taxon>Eukaryota</taxon>
        <taxon>Sar</taxon>
        <taxon>Stramenopiles</taxon>
        <taxon>Oomycota</taxon>
        <taxon>Peronosporomycetes</taxon>
        <taxon>Peronosporales</taxon>
        <taxon>Peronosporaceae</taxon>
        <taxon>Peronospora</taxon>
    </lineage>
</organism>
<dbReference type="EMBL" id="QLLG01000381">
    <property type="protein sequence ID" value="RMX63636.1"/>
    <property type="molecule type" value="Genomic_DNA"/>
</dbReference>
<feature type="region of interest" description="Disordered" evidence="1">
    <location>
        <begin position="355"/>
        <end position="377"/>
    </location>
</feature>